<organism evidence="1">
    <name type="scientific">Methylobacterium bullatum</name>
    <dbReference type="NCBI Taxonomy" id="570505"/>
    <lineage>
        <taxon>Bacteria</taxon>
        <taxon>Pseudomonadati</taxon>
        <taxon>Pseudomonadota</taxon>
        <taxon>Alphaproteobacteria</taxon>
        <taxon>Hyphomicrobiales</taxon>
        <taxon>Methylobacteriaceae</taxon>
        <taxon>Methylobacterium</taxon>
    </lineage>
</organism>
<protein>
    <submittedName>
        <fullName evidence="1">Uncharacterized protein</fullName>
    </submittedName>
</protein>
<dbReference type="GO" id="GO:0006355">
    <property type="term" value="P:regulation of DNA-templated transcription"/>
    <property type="evidence" value="ECO:0007669"/>
    <property type="project" value="InterPro"/>
</dbReference>
<keyword evidence="1" id="KW-0614">Plasmid</keyword>
<dbReference type="InterPro" id="IPR013321">
    <property type="entry name" value="Arc_rbn_hlx_hlx"/>
</dbReference>
<dbReference type="Gene3D" id="1.10.1220.10">
    <property type="entry name" value="Met repressor-like"/>
    <property type="match status" value="1"/>
</dbReference>
<geneLocation type="plasmid" evidence="1">
    <name>1</name>
</geneLocation>
<reference evidence="1" key="1">
    <citation type="submission" date="2019-12" db="EMBL/GenBank/DDBJ databases">
        <authorList>
            <person name="Cremers G."/>
        </authorList>
    </citation>
    <scope>NUCLEOTIDE SEQUENCE</scope>
    <source>
        <strain evidence="1">Mbul2</strain>
        <plasmid evidence="1">1</plasmid>
    </source>
</reference>
<accession>A0A679JZC2</accession>
<evidence type="ECO:0000313" key="1">
    <source>
        <dbReference type="EMBL" id="CAA2140049.1"/>
    </source>
</evidence>
<proteinExistence type="predicted"/>
<gene>
    <name evidence="1" type="ORF">MBLL_01930</name>
</gene>
<name>A0A679JZC2_9HYPH</name>
<dbReference type="EMBL" id="LR743510">
    <property type="protein sequence ID" value="CAA2140049.1"/>
    <property type="molecule type" value="Genomic_DNA"/>
</dbReference>
<sequence>MSAGWGRYLMNTARPAPVASDKDKVMIYVPSDVHRAMKIFAVERGCPASALYVDAARDYLQVHERNIPRLPEPLIQSDETAPEIGPGDFMDRLGQIAEAIALVLQKLEEPTVSKQLDSKTAEPRNAEIAGFMRTILKTLANAGPDGISMPELDQAMRGTRLKISARRSDSKTGFEENAKSALIQSGFMRNVDGRWYLGPEAPPWTVF</sequence>
<dbReference type="AlphaFoldDB" id="A0A679JZC2"/>